<keyword evidence="5" id="KW-1133">Transmembrane helix</keyword>
<evidence type="ECO:0000256" key="1">
    <source>
        <dbReference type="ARBA" id="ARBA00008386"/>
    </source>
</evidence>
<organism evidence="6">
    <name type="scientific">Eutreptiella gymnastica</name>
    <dbReference type="NCBI Taxonomy" id="73025"/>
    <lineage>
        <taxon>Eukaryota</taxon>
        <taxon>Discoba</taxon>
        <taxon>Euglenozoa</taxon>
        <taxon>Euglenida</taxon>
        <taxon>Spirocuta</taxon>
        <taxon>Euglenophyceae</taxon>
        <taxon>Eutreptiales</taxon>
        <taxon>Eutreptiaceae</taxon>
        <taxon>Eutreptiella</taxon>
    </lineage>
</organism>
<name>A0A7S4LHE1_9EUGL</name>
<keyword evidence="5" id="KW-0812">Transmembrane</keyword>
<reference evidence="6" key="1">
    <citation type="submission" date="2021-01" db="EMBL/GenBank/DDBJ databases">
        <authorList>
            <person name="Corre E."/>
            <person name="Pelletier E."/>
            <person name="Niang G."/>
            <person name="Scheremetjew M."/>
            <person name="Finn R."/>
            <person name="Kale V."/>
            <person name="Holt S."/>
            <person name="Cochrane G."/>
            <person name="Meng A."/>
            <person name="Brown T."/>
            <person name="Cohen L."/>
        </authorList>
    </citation>
    <scope>NUCLEOTIDE SEQUENCE</scope>
    <source>
        <strain evidence="6">CCMP1594</strain>
    </source>
</reference>
<feature type="transmembrane region" description="Helical" evidence="5">
    <location>
        <begin position="98"/>
        <end position="116"/>
    </location>
</feature>
<comment type="function">
    <text evidence="4">Participates in efficiency of electron transfer from plastocyanin to P700 (or cytochrome c553 in algae and cyanobacteria). This plastocyanin-docking protein contributes to the specific association of plastocyanin to PSI.</text>
</comment>
<dbReference type="PANTHER" id="PTHR34939">
    <property type="entry name" value="PHOTOSYSTEM I REACTION CENTER SUBUNIT III, CHLOROPLASTIC"/>
    <property type="match status" value="1"/>
</dbReference>
<feature type="transmembrane region" description="Helical" evidence="5">
    <location>
        <begin position="12"/>
        <end position="33"/>
    </location>
</feature>
<dbReference type="FunFam" id="1.10.8.110:FF:000001">
    <property type="entry name" value="Photosystem I reaction center subunit III"/>
    <property type="match status" value="1"/>
</dbReference>
<comment type="similarity">
    <text evidence="1 4">Belongs to the PsaF family.</text>
</comment>
<accession>A0A7S4LHE1</accession>
<dbReference type="AlphaFoldDB" id="A0A7S4LHE1"/>
<gene>
    <name evidence="6" type="ORF">EGYM00163_LOCUS40821</name>
</gene>
<dbReference type="Gene3D" id="1.10.8.110">
    <property type="entry name" value="Photosystem I PsaF, reaction centre subunit III"/>
    <property type="match status" value="1"/>
</dbReference>
<dbReference type="EMBL" id="HBJA01118632">
    <property type="protein sequence ID" value="CAE0829543.1"/>
    <property type="molecule type" value="Transcribed_RNA"/>
</dbReference>
<dbReference type="Pfam" id="PF02507">
    <property type="entry name" value="PSI_PsaF"/>
    <property type="match status" value="1"/>
</dbReference>
<keyword evidence="3 4" id="KW-0603">Photosystem I</keyword>
<dbReference type="InterPro" id="IPR036577">
    <property type="entry name" value="PSI_PsaF_sf"/>
</dbReference>
<evidence type="ECO:0000313" key="6">
    <source>
        <dbReference type="EMBL" id="CAE0829543.1"/>
    </source>
</evidence>
<dbReference type="PANTHER" id="PTHR34939:SF1">
    <property type="entry name" value="PHOTOSYSTEM I REACTION CENTER SUBUNIT III, CHLOROPLASTIC"/>
    <property type="match status" value="1"/>
</dbReference>
<dbReference type="GO" id="GO:0009538">
    <property type="term" value="C:photosystem I reaction center"/>
    <property type="evidence" value="ECO:0007669"/>
    <property type="project" value="UniProtKB-UniRule"/>
</dbReference>
<protein>
    <recommendedName>
        <fullName evidence="4">Photosystem I reaction center subunit III</fullName>
    </recommendedName>
    <alternativeName>
        <fullName evidence="4">PSI-F</fullName>
    </alternativeName>
</protein>
<evidence type="ECO:0000256" key="5">
    <source>
        <dbReference type="SAM" id="Phobius"/>
    </source>
</evidence>
<proteinExistence type="inferred from homology"/>
<evidence type="ECO:0000256" key="3">
    <source>
        <dbReference type="ARBA" id="ARBA00022836"/>
    </source>
</evidence>
<dbReference type="SUPFAM" id="SSF81536">
    <property type="entry name" value="Subunit III of photosystem I reaction centre, PsaF"/>
    <property type="match status" value="1"/>
</dbReference>
<keyword evidence="2 4" id="KW-0602">Photosynthesis</keyword>
<keyword evidence="5" id="KW-0472">Membrane</keyword>
<sequence>MTYENKQWSVASVVGAAALISVSVGVTIGLVAANSASSALYAPVATTTKPLVSSAAVPIHRYATRANDPSMVETTMAVQTQDNEYIPMQANPSSTFNWAPVAALVALPAALAAFLLRKPQAQEAELPLVNKVKAAGAGLAASAILASSTPVPAMAAEPISGLTPCAESKKFNKVLKKELKSIEKREKLYEKDSAPYLALESTKARTEKRFKSYAKAGLLCGTDGLPHLISDPGLAVRYGHAGETFIPTFGFLYIAGYIGTAGRTYLQEIKGRKKPTESEIIIDVPLATSIAFKSWNWPATAFQELTSGDLLEKDENVTRSPR</sequence>
<evidence type="ECO:0000256" key="2">
    <source>
        <dbReference type="ARBA" id="ARBA00022531"/>
    </source>
</evidence>
<dbReference type="GO" id="GO:0009535">
    <property type="term" value="C:chloroplast thylakoid membrane"/>
    <property type="evidence" value="ECO:0007669"/>
    <property type="project" value="TreeGrafter"/>
</dbReference>
<dbReference type="InterPro" id="IPR003666">
    <property type="entry name" value="PSI_PsaF"/>
</dbReference>
<dbReference type="GO" id="GO:0015979">
    <property type="term" value="P:photosynthesis"/>
    <property type="evidence" value="ECO:0007669"/>
    <property type="project" value="UniProtKB-UniRule"/>
</dbReference>
<evidence type="ECO:0000256" key="4">
    <source>
        <dbReference type="RuleBase" id="RU368107"/>
    </source>
</evidence>